<feature type="transmembrane region" description="Helical" evidence="2">
    <location>
        <begin position="232"/>
        <end position="250"/>
    </location>
</feature>
<organism evidence="3 4">
    <name type="scientific">Aphanomyces invadans</name>
    <dbReference type="NCBI Taxonomy" id="157072"/>
    <lineage>
        <taxon>Eukaryota</taxon>
        <taxon>Sar</taxon>
        <taxon>Stramenopiles</taxon>
        <taxon>Oomycota</taxon>
        <taxon>Saprolegniomycetes</taxon>
        <taxon>Saprolegniales</taxon>
        <taxon>Verrucalvaceae</taxon>
        <taxon>Aphanomyces</taxon>
    </lineage>
</organism>
<proteinExistence type="predicted"/>
<evidence type="ECO:0000313" key="3">
    <source>
        <dbReference type="EMBL" id="RHY31734.1"/>
    </source>
</evidence>
<name>A0A3R6VZW5_9STRA</name>
<feature type="transmembrane region" description="Helical" evidence="2">
    <location>
        <begin position="262"/>
        <end position="285"/>
    </location>
</feature>
<reference evidence="3 4" key="1">
    <citation type="submission" date="2018-08" db="EMBL/GenBank/DDBJ databases">
        <title>Aphanomyces genome sequencing and annotation.</title>
        <authorList>
            <person name="Minardi D."/>
            <person name="Oidtmann B."/>
            <person name="Van Der Giezen M."/>
            <person name="Studholme D.J."/>
        </authorList>
    </citation>
    <scope>NUCLEOTIDE SEQUENCE [LARGE SCALE GENOMIC DNA]</scope>
    <source>
        <strain evidence="3 4">NJM0002</strain>
    </source>
</reference>
<dbReference type="Proteomes" id="UP000285060">
    <property type="component" value="Unassembled WGS sequence"/>
</dbReference>
<feature type="transmembrane region" description="Helical" evidence="2">
    <location>
        <begin position="155"/>
        <end position="179"/>
    </location>
</feature>
<keyword evidence="2" id="KW-0472">Membrane</keyword>
<comment type="caution">
    <text evidence="3">The sequence shown here is derived from an EMBL/GenBank/DDBJ whole genome shotgun (WGS) entry which is preliminary data.</text>
</comment>
<evidence type="ECO:0008006" key="5">
    <source>
        <dbReference type="Google" id="ProtNLM"/>
    </source>
</evidence>
<accession>A0A3R6VZW5</accession>
<evidence type="ECO:0000256" key="1">
    <source>
        <dbReference type="SAM" id="MobiDB-lite"/>
    </source>
</evidence>
<feature type="compositionally biased region" description="Basic residues" evidence="1">
    <location>
        <begin position="320"/>
        <end position="334"/>
    </location>
</feature>
<dbReference type="AlphaFoldDB" id="A0A3R6VZW5"/>
<feature type="transmembrane region" description="Helical" evidence="2">
    <location>
        <begin position="81"/>
        <end position="106"/>
    </location>
</feature>
<feature type="region of interest" description="Disordered" evidence="1">
    <location>
        <begin position="312"/>
        <end position="334"/>
    </location>
</feature>
<dbReference type="EMBL" id="QUSY01000189">
    <property type="protein sequence ID" value="RHY31734.1"/>
    <property type="molecule type" value="Genomic_DNA"/>
</dbReference>
<evidence type="ECO:0000256" key="2">
    <source>
        <dbReference type="SAM" id="Phobius"/>
    </source>
</evidence>
<gene>
    <name evidence="3" type="ORF">DYB32_003204</name>
</gene>
<sequence length="334" mass="36698">MTSQLPPLRLDSKPDLKDIDLEDSNAVAPDGCSSVGSEVNLIDDNTPSKPDIKVTPLTKMNLVAMGSSASPLLTYKTWTNILFSLVQPAIVVGYLALFHGICAAYAKPGVSQPSFPDPRHTVLGALAFSTCECTKWTFEWIAKKSGRGTLKDGSMYLWGVFGAVVCTSLDDVVRVFLCLNRAWSFHEATRLQRMLTRVGIRYYSFVVLVHHFFSVACGVGASLVAFKSEADGKFVLVWIVLFLRLIGSVVQNESLRRRCSIWNASLVLFLLEVVILLLGLSLWQWGAAVDTSIAIMADTDHRHHSSLASATEIPSTTASRHSHHKGHHHPTPRP</sequence>
<keyword evidence="2" id="KW-1133">Transmembrane helix</keyword>
<keyword evidence="4" id="KW-1185">Reference proteome</keyword>
<feature type="transmembrane region" description="Helical" evidence="2">
    <location>
        <begin position="200"/>
        <end position="226"/>
    </location>
</feature>
<protein>
    <recommendedName>
        <fullName evidence="5">Transmembrane protein</fullName>
    </recommendedName>
</protein>
<dbReference type="VEuPathDB" id="FungiDB:H310_06765"/>
<keyword evidence="2" id="KW-0812">Transmembrane</keyword>
<evidence type="ECO:0000313" key="4">
    <source>
        <dbReference type="Proteomes" id="UP000285060"/>
    </source>
</evidence>